<sequence>MKSAGGSKKSHPPDCHHGKIVLRVEEWWGCSYRNCTEPEPDAERAEARAGATRVVMVAGEVMIDGIENRSGGQRLNSRSYDLRQRKYKMLITGEAIMDDIGNRGEG</sequence>
<dbReference type="Proteomes" id="UP000297280">
    <property type="component" value="Unassembled WGS sequence"/>
</dbReference>
<dbReference type="EMBL" id="PQXO01001451">
    <property type="protein sequence ID" value="TGO80981.1"/>
    <property type="molecule type" value="Genomic_DNA"/>
</dbReference>
<keyword evidence="2" id="KW-1185">Reference proteome</keyword>
<dbReference type="AlphaFoldDB" id="A0A4Z1K4D8"/>
<gene>
    <name evidence="1" type="ORF">BPOR_1460g00010</name>
</gene>
<evidence type="ECO:0000313" key="1">
    <source>
        <dbReference type="EMBL" id="TGO80981.1"/>
    </source>
</evidence>
<name>A0A4Z1K4D8_9HELO</name>
<proteinExistence type="predicted"/>
<organism evidence="1 2">
    <name type="scientific">Botrytis porri</name>
    <dbReference type="NCBI Taxonomy" id="87229"/>
    <lineage>
        <taxon>Eukaryota</taxon>
        <taxon>Fungi</taxon>
        <taxon>Dikarya</taxon>
        <taxon>Ascomycota</taxon>
        <taxon>Pezizomycotina</taxon>
        <taxon>Leotiomycetes</taxon>
        <taxon>Helotiales</taxon>
        <taxon>Sclerotiniaceae</taxon>
        <taxon>Botrytis</taxon>
    </lineage>
</organism>
<protein>
    <submittedName>
        <fullName evidence="1">Uncharacterized protein</fullName>
    </submittedName>
</protein>
<reference evidence="1 2" key="1">
    <citation type="submission" date="2017-12" db="EMBL/GenBank/DDBJ databases">
        <title>Comparative genomics of Botrytis spp.</title>
        <authorList>
            <person name="Valero-Jimenez C.A."/>
            <person name="Tapia P."/>
            <person name="Veloso J."/>
            <person name="Silva-Moreno E."/>
            <person name="Staats M."/>
            <person name="Valdes J.H."/>
            <person name="Van Kan J.A.L."/>
        </authorList>
    </citation>
    <scope>NUCLEOTIDE SEQUENCE [LARGE SCALE GENOMIC DNA]</scope>
    <source>
        <strain evidence="1 2">MUCL3349</strain>
    </source>
</reference>
<evidence type="ECO:0000313" key="2">
    <source>
        <dbReference type="Proteomes" id="UP000297280"/>
    </source>
</evidence>
<accession>A0A4Z1K4D8</accession>
<comment type="caution">
    <text evidence="1">The sequence shown here is derived from an EMBL/GenBank/DDBJ whole genome shotgun (WGS) entry which is preliminary data.</text>
</comment>